<comment type="caution">
    <text evidence="1">The sequence shown here is derived from an EMBL/GenBank/DDBJ whole genome shotgun (WGS) entry which is preliminary data.</text>
</comment>
<dbReference type="OrthoDB" id="1019627at2759"/>
<dbReference type="EMBL" id="AWWV01012013">
    <property type="protein sequence ID" value="OMO69442.1"/>
    <property type="molecule type" value="Genomic_DNA"/>
</dbReference>
<name>A0A1R3HGL6_COCAP</name>
<evidence type="ECO:0000313" key="1">
    <source>
        <dbReference type="EMBL" id="OMO69442.1"/>
    </source>
</evidence>
<reference evidence="1 2" key="1">
    <citation type="submission" date="2013-09" db="EMBL/GenBank/DDBJ databases">
        <title>Corchorus capsularis genome sequencing.</title>
        <authorList>
            <person name="Alam M."/>
            <person name="Haque M.S."/>
            <person name="Islam M.S."/>
            <person name="Emdad E.M."/>
            <person name="Islam M.M."/>
            <person name="Ahmed B."/>
            <person name="Halim A."/>
            <person name="Hossen Q.M.M."/>
            <person name="Hossain M.Z."/>
            <person name="Ahmed R."/>
            <person name="Khan M.M."/>
            <person name="Islam R."/>
            <person name="Rashid M.M."/>
            <person name="Khan S.A."/>
            <person name="Rahman M.S."/>
            <person name="Alam M."/>
        </authorList>
    </citation>
    <scope>NUCLEOTIDE SEQUENCE [LARGE SCALE GENOMIC DNA]</scope>
    <source>
        <strain evidence="2">cv. CVL-1</strain>
        <tissue evidence="1">Whole seedling</tissue>
    </source>
</reference>
<keyword evidence="2" id="KW-1185">Reference proteome</keyword>
<proteinExistence type="predicted"/>
<gene>
    <name evidence="1" type="ORF">CCACVL1_19509</name>
</gene>
<dbReference type="Proteomes" id="UP000188268">
    <property type="component" value="Unassembled WGS sequence"/>
</dbReference>
<evidence type="ECO:0000313" key="2">
    <source>
        <dbReference type="Proteomes" id="UP000188268"/>
    </source>
</evidence>
<protein>
    <submittedName>
        <fullName evidence="1">Uncharacterized protein</fullName>
    </submittedName>
</protein>
<dbReference type="Gramene" id="OMO69442">
    <property type="protein sequence ID" value="OMO69442"/>
    <property type="gene ID" value="CCACVL1_19509"/>
</dbReference>
<accession>A0A1R3HGL6</accession>
<sequence>MEQEQEQPDVQCNPNPNPEFEEYFKELRRLKPTDPSYYGSLGGDTPPLPRDAWDKWCKHGSVICFAVEAARPEKDGIHTFYRVADMLKIYFGNPMDGSIYHVIDFDYYEYGRNPYADSKVGFILVGSRIYVLGGTYHRRSGPVDVYYCDVAAAAAAAAAANGNNKWEWVRGPDLNSFKAGNPLVFSLMGNIYVHATACDVLYNAATPPEELLSVVYTYDAKRKLWLRTITPFDYFKLSWIFNVDRVVDLGLLIGKTDEFLGLHVYDGCFELQGVVGHLGLSSALLMKGTVEEGTVCTAWHLFPLGLGGGQTQKYCFLAMYSFDDHRCPPKASHVRLGTFDLEPIDCDADGDGHAGFDYQHHTRKLRSHMYDDFQFSDAEKYFEDEKNDRIYY</sequence>
<dbReference type="AlphaFoldDB" id="A0A1R3HGL6"/>
<organism evidence="1 2">
    <name type="scientific">Corchorus capsularis</name>
    <name type="common">Jute</name>
    <dbReference type="NCBI Taxonomy" id="210143"/>
    <lineage>
        <taxon>Eukaryota</taxon>
        <taxon>Viridiplantae</taxon>
        <taxon>Streptophyta</taxon>
        <taxon>Embryophyta</taxon>
        <taxon>Tracheophyta</taxon>
        <taxon>Spermatophyta</taxon>
        <taxon>Magnoliopsida</taxon>
        <taxon>eudicotyledons</taxon>
        <taxon>Gunneridae</taxon>
        <taxon>Pentapetalae</taxon>
        <taxon>rosids</taxon>
        <taxon>malvids</taxon>
        <taxon>Malvales</taxon>
        <taxon>Malvaceae</taxon>
        <taxon>Grewioideae</taxon>
        <taxon>Apeibeae</taxon>
        <taxon>Corchorus</taxon>
    </lineage>
</organism>